<dbReference type="EMBL" id="CP011011">
    <property type="protein sequence ID" value="ATC83440.1"/>
    <property type="molecule type" value="Genomic_DNA"/>
</dbReference>
<evidence type="ECO:0000313" key="2">
    <source>
        <dbReference type="Proteomes" id="UP000217277"/>
    </source>
</evidence>
<proteinExistence type="predicted"/>
<protein>
    <submittedName>
        <fullName evidence="1">Uncharacterized protein</fullName>
    </submittedName>
</protein>
<name>A0ACA8DYV9_9GAMM</name>
<evidence type="ECO:0000313" key="1">
    <source>
        <dbReference type="EMBL" id="ATC83440.1"/>
    </source>
</evidence>
<dbReference type="Proteomes" id="UP000217277">
    <property type="component" value="Chromosome I"/>
</dbReference>
<organism evidence="1 2">
    <name type="scientific">Pseudoalteromonas agarivorans DSM 14585</name>
    <dbReference type="NCBI Taxonomy" id="1312369"/>
    <lineage>
        <taxon>Bacteria</taxon>
        <taxon>Pseudomonadati</taxon>
        <taxon>Pseudomonadota</taxon>
        <taxon>Gammaproteobacteria</taxon>
        <taxon>Alteromonadales</taxon>
        <taxon>Pseudoalteromonadaceae</taxon>
        <taxon>Pseudoalteromonas</taxon>
    </lineage>
</organism>
<reference evidence="1" key="1">
    <citation type="submission" date="2015-03" db="EMBL/GenBank/DDBJ databases">
        <authorList>
            <person name="Xie B.-B."/>
            <person name="Rong J.-C."/>
            <person name="Qin Q.-L."/>
            <person name="Zhang Y.-Z."/>
        </authorList>
    </citation>
    <scope>NUCLEOTIDE SEQUENCE</scope>
    <source>
        <strain evidence="1">DSM 14585</strain>
    </source>
</reference>
<keyword evidence="2" id="KW-1185">Reference proteome</keyword>
<accession>A0ACA8DYV9</accession>
<sequence length="51" mass="6152">MGFQRNPLKLMTCYILYLKQINMRVSILVFMFLATKQKHPLKKQVLYSLFN</sequence>
<gene>
    <name evidence="1" type="ORF">PAGA_a3275</name>
</gene>